<evidence type="ECO:0000313" key="11">
    <source>
        <dbReference type="Proteomes" id="UP000291289"/>
    </source>
</evidence>
<dbReference type="InterPro" id="IPR025857">
    <property type="entry name" value="MacB_PCD"/>
</dbReference>
<keyword evidence="2" id="KW-1003">Cell membrane</keyword>
<name>A0A4V2MTY0_9BIFI</name>
<comment type="similarity">
    <text evidence="6">Belongs to the ABC-4 integral membrane protein family.</text>
</comment>
<dbReference type="OrthoDB" id="9770036at2"/>
<feature type="domain" description="MacB-like periplasmic core" evidence="9">
    <location>
        <begin position="23"/>
        <end position="244"/>
    </location>
</feature>
<dbReference type="GO" id="GO:0005886">
    <property type="term" value="C:plasma membrane"/>
    <property type="evidence" value="ECO:0007669"/>
    <property type="project" value="UniProtKB-SubCell"/>
</dbReference>
<dbReference type="AlphaFoldDB" id="A0A4V2MTY0"/>
<dbReference type="Proteomes" id="UP000291289">
    <property type="component" value="Unassembled WGS sequence"/>
</dbReference>
<evidence type="ECO:0000313" key="10">
    <source>
        <dbReference type="EMBL" id="TCD54179.1"/>
    </source>
</evidence>
<keyword evidence="3 7" id="KW-0812">Transmembrane</keyword>
<evidence type="ECO:0000259" key="8">
    <source>
        <dbReference type="Pfam" id="PF02687"/>
    </source>
</evidence>
<dbReference type="Pfam" id="PF02687">
    <property type="entry name" value="FtsX"/>
    <property type="match status" value="1"/>
</dbReference>
<keyword evidence="5 7" id="KW-0472">Membrane</keyword>
<feature type="transmembrane region" description="Helical" evidence="7">
    <location>
        <begin position="312"/>
        <end position="336"/>
    </location>
</feature>
<dbReference type="PANTHER" id="PTHR30572:SF4">
    <property type="entry name" value="ABC TRANSPORTER PERMEASE YTRF"/>
    <property type="match status" value="1"/>
</dbReference>
<accession>A0A4V2MTY0</accession>
<evidence type="ECO:0000256" key="1">
    <source>
        <dbReference type="ARBA" id="ARBA00004651"/>
    </source>
</evidence>
<evidence type="ECO:0000259" key="9">
    <source>
        <dbReference type="Pfam" id="PF12704"/>
    </source>
</evidence>
<organism evidence="10 11">
    <name type="scientific">Alloscardovia theropitheci</name>
    <dbReference type="NCBI Taxonomy" id="2496842"/>
    <lineage>
        <taxon>Bacteria</taxon>
        <taxon>Bacillati</taxon>
        <taxon>Actinomycetota</taxon>
        <taxon>Actinomycetes</taxon>
        <taxon>Bifidobacteriales</taxon>
        <taxon>Bifidobacteriaceae</taxon>
        <taxon>Alloscardovia</taxon>
    </lineage>
</organism>
<comment type="subcellular location">
    <subcellularLocation>
        <location evidence="1">Cell membrane</location>
        <topology evidence="1">Multi-pass membrane protein</topology>
    </subcellularLocation>
</comment>
<dbReference type="RefSeq" id="WP_131283770.1">
    <property type="nucleotide sequence ID" value="NZ_RXLP01000019.1"/>
</dbReference>
<dbReference type="InterPro" id="IPR003838">
    <property type="entry name" value="ABC3_permease_C"/>
</dbReference>
<evidence type="ECO:0000256" key="2">
    <source>
        <dbReference type="ARBA" id="ARBA00022475"/>
    </source>
</evidence>
<comment type="caution">
    <text evidence="10">The sequence shown here is derived from an EMBL/GenBank/DDBJ whole genome shotgun (WGS) entry which is preliminary data.</text>
</comment>
<evidence type="ECO:0000256" key="5">
    <source>
        <dbReference type="ARBA" id="ARBA00023136"/>
    </source>
</evidence>
<dbReference type="Pfam" id="PF12704">
    <property type="entry name" value="MacB_PCD"/>
    <property type="match status" value="1"/>
</dbReference>
<protein>
    <submittedName>
        <fullName evidence="10">ABC transporter permease</fullName>
    </submittedName>
</protein>
<feature type="domain" description="ABC3 transporter permease C-terminal" evidence="8">
    <location>
        <begin position="315"/>
        <end position="430"/>
    </location>
</feature>
<proteinExistence type="inferred from homology"/>
<evidence type="ECO:0000256" key="3">
    <source>
        <dbReference type="ARBA" id="ARBA00022692"/>
    </source>
</evidence>
<gene>
    <name evidence="10" type="ORF">EJ419_03825</name>
</gene>
<feature type="transmembrane region" description="Helical" evidence="7">
    <location>
        <begin position="357"/>
        <end position="382"/>
    </location>
</feature>
<reference evidence="10 11" key="1">
    <citation type="submission" date="2018-12" db="EMBL/GenBank/DDBJ databases">
        <title>Alloscrdovia theropitheci sp. nov: a novel taxon from the feces of the bleeding-herat monkey (Theropithecus geleda).</title>
        <authorList>
            <person name="Modesto M."/>
        </authorList>
    </citation>
    <scope>NUCLEOTIDE SEQUENCE [LARGE SCALE GENOMIC DNA]</scope>
    <source>
        <strain evidence="10 11">GLDI4/2</strain>
    </source>
</reference>
<evidence type="ECO:0000256" key="7">
    <source>
        <dbReference type="SAM" id="Phobius"/>
    </source>
</evidence>
<evidence type="ECO:0000256" key="4">
    <source>
        <dbReference type="ARBA" id="ARBA00022989"/>
    </source>
</evidence>
<dbReference type="PANTHER" id="PTHR30572">
    <property type="entry name" value="MEMBRANE COMPONENT OF TRANSPORTER-RELATED"/>
    <property type="match status" value="1"/>
</dbReference>
<evidence type="ECO:0000256" key="6">
    <source>
        <dbReference type="ARBA" id="ARBA00038076"/>
    </source>
</evidence>
<dbReference type="EMBL" id="RXLP01000019">
    <property type="protein sequence ID" value="TCD54179.1"/>
    <property type="molecule type" value="Genomic_DNA"/>
</dbReference>
<dbReference type="InterPro" id="IPR050250">
    <property type="entry name" value="Macrolide_Exporter_MacB"/>
</dbReference>
<keyword evidence="11" id="KW-1185">Reference proteome</keyword>
<sequence length="437" mass="47279">MFFIRMIRRSLTHEFRKRLLMGLTVLLAATVSTAMLGVVFDVGDKLTDELSAYGANITVRPKSDAVISDLYSSSSTSTPSSSRTDPTQFIKESDLQKMKTIFWAYNILNFAPQLNEHLEVATASDKKVDNVPVVGTWFNKTLKISTGEETIVGLQTMRSWWKIDGKWAKDDGNEAMVGSTFASEHNVSVGDTLTLSRDGRNHIVTVSAIFTSSDDDDKAIFTSTQTVQDVTQLPDSVNYVEVRALTTPENDLARKVEKSPEAVSQTEWETWYCTAYVSSIAYQIEEVIPGAVAKQVRQVAALQGNVLRKTQAVMIVMTVLTLIAAAIAVANLMAAATAERSSEIALRKAIGAKNSEVMRFVLAETASICAVGAIIGAALGTAVAQGIGQIVFNAGIVMRPMVFVLVAVLLALTVLVASISALRAILNLKPAEVLHGR</sequence>
<feature type="transmembrane region" description="Helical" evidence="7">
    <location>
        <begin position="402"/>
        <end position="426"/>
    </location>
</feature>
<dbReference type="GO" id="GO:0022857">
    <property type="term" value="F:transmembrane transporter activity"/>
    <property type="evidence" value="ECO:0007669"/>
    <property type="project" value="TreeGrafter"/>
</dbReference>
<keyword evidence="4 7" id="KW-1133">Transmembrane helix</keyword>